<dbReference type="Gene3D" id="2.40.30.10">
    <property type="entry name" value="Translation factors"/>
    <property type="match status" value="1"/>
</dbReference>
<dbReference type="InterPro" id="IPR055178">
    <property type="entry name" value="RsdA/BaiN/AoA(So)-like_dom"/>
</dbReference>
<keyword evidence="3" id="KW-0274">FAD</keyword>
<dbReference type="SUPFAM" id="SSF160996">
    <property type="entry name" value="HI0933 insert domain-like"/>
    <property type="match status" value="1"/>
</dbReference>
<feature type="domain" description="RsdA/BaiN/AoA(So)-like Rossmann fold-like" evidence="4">
    <location>
        <begin position="5"/>
        <end position="448"/>
    </location>
</feature>
<dbReference type="EMBL" id="NRHC01000041">
    <property type="protein sequence ID" value="RIY32901.1"/>
    <property type="molecule type" value="Genomic_DNA"/>
</dbReference>
<comment type="cofactor">
    <cofactor evidence="1">
        <name>FAD</name>
        <dbReference type="ChEBI" id="CHEBI:57692"/>
    </cofactor>
</comment>
<organism evidence="6 7">
    <name type="scientific">Psittacicella hinzii</name>
    <dbReference type="NCBI Taxonomy" id="2028575"/>
    <lineage>
        <taxon>Bacteria</taxon>
        <taxon>Pseudomonadati</taxon>
        <taxon>Pseudomonadota</taxon>
        <taxon>Gammaproteobacteria</taxon>
        <taxon>Pasteurellales</taxon>
        <taxon>Psittacicellaceae</taxon>
        <taxon>Psittacicella</taxon>
    </lineage>
</organism>
<evidence type="ECO:0000259" key="5">
    <source>
        <dbReference type="Pfam" id="PF22780"/>
    </source>
</evidence>
<sequence length="464" mass="51903">MSLTKVNIIGAGAAGLFLTMLLARHKLEINLFDLGKKPGRKILISGGGFCNFTNLEVERDNYLSKNPHFAISALKGLSNWDIIANFSAGQIDMHLKEERKYFSTKGAKEIVNYLLEQIESNALYSKAQVNWHWQTAIKDIDKSEQTLTLVSDKGLYQSEIAVIATGGLAYPRLQVSDWYKQVGLLQQAGQETREKQAFIANRPGLVPLAYSHETNFYKQIMGCSVFVQATNQEQTKSFTHNLLFTHQGISGPAILQISNYWQAGEKIYLNFIPQLDLASLLADIRQKGKVDFSFAQYSVEGEADDSQTTSENINLSISAKAQVKTLLTRLLPTSLVQLWEEVKAYNHLTSSIAKQIQPLLKLQIAQLSNEDIQTLTKFIQQHEFVALTDNGYDKAEVMLGGINTEMLSSKTMEFNQIPGHYAIGEVLDVTGQLGGYNFQWCWSSAYACYKGICQKLGLKPFDLN</sequence>
<dbReference type="SUPFAM" id="SSF51905">
    <property type="entry name" value="FAD/NAD(P)-binding domain"/>
    <property type="match status" value="1"/>
</dbReference>
<evidence type="ECO:0000256" key="3">
    <source>
        <dbReference type="ARBA" id="ARBA00022827"/>
    </source>
</evidence>
<dbReference type="PANTHER" id="PTHR42887">
    <property type="entry name" value="OS12G0638800 PROTEIN"/>
    <property type="match status" value="1"/>
</dbReference>
<dbReference type="InterPro" id="IPR023166">
    <property type="entry name" value="BaiN-like_dom_sf"/>
</dbReference>
<feature type="domain" description="RsdA/BaiN/AoA(So)-like insert" evidence="5">
    <location>
        <begin position="202"/>
        <end position="287"/>
    </location>
</feature>
<reference evidence="6 7" key="1">
    <citation type="submission" date="2017-08" db="EMBL/GenBank/DDBJ databases">
        <title>Reclassification of Bisgaard taxon 37 and 44.</title>
        <authorList>
            <person name="Christensen H."/>
        </authorList>
    </citation>
    <scope>NUCLEOTIDE SEQUENCE [LARGE SCALE GENOMIC DNA]</scope>
    <source>
        <strain evidence="6 7">B96_3</strain>
    </source>
</reference>
<evidence type="ECO:0000313" key="6">
    <source>
        <dbReference type="EMBL" id="RIY32901.1"/>
    </source>
</evidence>
<dbReference type="AlphaFoldDB" id="A0A3A1Y5Y0"/>
<dbReference type="RefSeq" id="WP_119524981.1">
    <property type="nucleotide sequence ID" value="NZ_NRHC01000041.1"/>
</dbReference>
<evidence type="ECO:0000313" key="7">
    <source>
        <dbReference type="Proteomes" id="UP000265691"/>
    </source>
</evidence>
<dbReference type="Gene3D" id="1.10.8.260">
    <property type="entry name" value="HI0933 insert domain-like"/>
    <property type="match status" value="1"/>
</dbReference>
<keyword evidence="2" id="KW-0285">Flavoprotein</keyword>
<dbReference type="PANTHER" id="PTHR42887:SF2">
    <property type="entry name" value="OS12G0638800 PROTEIN"/>
    <property type="match status" value="1"/>
</dbReference>
<accession>A0A3A1Y5Y0</accession>
<dbReference type="Pfam" id="PF22780">
    <property type="entry name" value="HI0933_like_1st"/>
    <property type="match status" value="1"/>
</dbReference>
<dbReference type="OrthoDB" id="9773233at2"/>
<evidence type="ECO:0000259" key="4">
    <source>
        <dbReference type="Pfam" id="PF03486"/>
    </source>
</evidence>
<proteinExistence type="predicted"/>
<dbReference type="InterPro" id="IPR057661">
    <property type="entry name" value="RsdA/BaiN/AoA(So)_Rossmann"/>
</dbReference>
<keyword evidence="7" id="KW-1185">Reference proteome</keyword>
<dbReference type="Pfam" id="PF03486">
    <property type="entry name" value="HI0933_like"/>
    <property type="match status" value="1"/>
</dbReference>
<dbReference type="Proteomes" id="UP000265691">
    <property type="component" value="Unassembled WGS sequence"/>
</dbReference>
<dbReference type="InterPro" id="IPR036188">
    <property type="entry name" value="FAD/NAD-bd_sf"/>
</dbReference>
<dbReference type="NCBIfam" id="TIGR00275">
    <property type="entry name" value="aminoacetone oxidase family FAD-binding enzyme"/>
    <property type="match status" value="1"/>
</dbReference>
<dbReference type="Gene3D" id="3.50.50.60">
    <property type="entry name" value="FAD/NAD(P)-binding domain"/>
    <property type="match status" value="1"/>
</dbReference>
<protein>
    <submittedName>
        <fullName evidence="6">Uncharacterized protein</fullName>
    </submittedName>
</protein>
<evidence type="ECO:0000256" key="1">
    <source>
        <dbReference type="ARBA" id="ARBA00001974"/>
    </source>
</evidence>
<name>A0A3A1Y5Y0_9GAMM</name>
<comment type="caution">
    <text evidence="6">The sequence shown here is derived from an EMBL/GenBank/DDBJ whole genome shotgun (WGS) entry which is preliminary data.</text>
</comment>
<gene>
    <name evidence="6" type="ORF">CKF54_03890</name>
</gene>
<dbReference type="InterPro" id="IPR004792">
    <property type="entry name" value="BaiN-like"/>
</dbReference>
<evidence type="ECO:0000256" key="2">
    <source>
        <dbReference type="ARBA" id="ARBA00022630"/>
    </source>
</evidence>